<sequence>MKLPFVQIDAFADRPFTGNPAAVMPLEAWLPDEVLQAIAAENNLAETAFILPTMGDADFELRWFTPVAEVVMCGHATLASGHYVLSKDAALGGVRFRTRKAGVLSVARDGVGYALSLPAWKPSPKAMPEFLAALGVESAVETLWHENRYGVVVLENAAAVRAVAPDFPALAVPGDWLTIVTAPGDDTDIISRAFAPGAGIDEDPVTGSAHAVVVPYWAERLGRDRMTAFQASARGGYLDCTLTGDRVVLGGKCVTVIEGVFSV</sequence>
<evidence type="ECO:0000313" key="4">
    <source>
        <dbReference type="EMBL" id="AYJ86324.1"/>
    </source>
</evidence>
<dbReference type="Gene3D" id="3.10.310.10">
    <property type="entry name" value="Diaminopimelate Epimerase, Chain A, domain 1"/>
    <property type="match status" value="2"/>
</dbReference>
<feature type="active site" evidence="3">
    <location>
        <position position="46"/>
    </location>
</feature>
<evidence type="ECO:0000313" key="5">
    <source>
        <dbReference type="Proteomes" id="UP000276254"/>
    </source>
</evidence>
<accession>A0A494TG05</accession>
<dbReference type="PANTHER" id="PTHR13774">
    <property type="entry name" value="PHENAZINE BIOSYNTHESIS PROTEIN"/>
    <property type="match status" value="1"/>
</dbReference>
<organism evidence="4 5">
    <name type="scientific">Sphingomonas paeninsulae</name>
    <dbReference type="NCBI Taxonomy" id="2319844"/>
    <lineage>
        <taxon>Bacteria</taxon>
        <taxon>Pseudomonadati</taxon>
        <taxon>Pseudomonadota</taxon>
        <taxon>Alphaproteobacteria</taxon>
        <taxon>Sphingomonadales</taxon>
        <taxon>Sphingomonadaceae</taxon>
        <taxon>Sphingomonas</taxon>
    </lineage>
</organism>
<dbReference type="EMBL" id="CP032829">
    <property type="protein sequence ID" value="AYJ86324.1"/>
    <property type="molecule type" value="Genomic_DNA"/>
</dbReference>
<dbReference type="KEGG" id="spha:D3Y57_10570"/>
<evidence type="ECO:0000256" key="2">
    <source>
        <dbReference type="ARBA" id="ARBA00023235"/>
    </source>
</evidence>
<dbReference type="OrthoDB" id="9788221at2"/>
<protein>
    <submittedName>
        <fullName evidence="4">PhzF family phenazine biosynthesis protein</fullName>
    </submittedName>
</protein>
<name>A0A494TG05_SPHPE</name>
<dbReference type="RefSeq" id="WP_121152949.1">
    <property type="nucleotide sequence ID" value="NZ_CP032829.1"/>
</dbReference>
<proteinExistence type="inferred from homology"/>
<reference evidence="4 5" key="1">
    <citation type="submission" date="2018-09" db="EMBL/GenBank/DDBJ databases">
        <title>Sphingomonas peninsula sp. nov., isolated from fildes peninsula, Antarctic soil.</title>
        <authorList>
            <person name="Yingchao G."/>
        </authorList>
    </citation>
    <scope>NUCLEOTIDE SEQUENCE [LARGE SCALE GENOMIC DNA]</scope>
    <source>
        <strain evidence="4 5">YZ-8</strain>
    </source>
</reference>
<dbReference type="Proteomes" id="UP000276254">
    <property type="component" value="Chromosome"/>
</dbReference>
<gene>
    <name evidence="4" type="ORF">D3Y57_10570</name>
</gene>
<keyword evidence="2" id="KW-0413">Isomerase</keyword>
<dbReference type="SUPFAM" id="SSF54506">
    <property type="entry name" value="Diaminopimelate epimerase-like"/>
    <property type="match status" value="1"/>
</dbReference>
<dbReference type="AlphaFoldDB" id="A0A494TG05"/>
<comment type="similarity">
    <text evidence="1">Belongs to the PhzF family.</text>
</comment>
<evidence type="ECO:0000256" key="3">
    <source>
        <dbReference type="PIRSR" id="PIRSR016184-1"/>
    </source>
</evidence>
<dbReference type="PANTHER" id="PTHR13774:SF17">
    <property type="entry name" value="PHENAZINE BIOSYNTHESIS-LIKE DOMAIN-CONTAINING PROTEIN"/>
    <property type="match status" value="1"/>
</dbReference>
<dbReference type="InterPro" id="IPR003719">
    <property type="entry name" value="Phenazine_PhzF-like"/>
</dbReference>
<dbReference type="Pfam" id="PF02567">
    <property type="entry name" value="PhzC-PhzF"/>
    <property type="match status" value="1"/>
</dbReference>
<dbReference type="GO" id="GO:0005737">
    <property type="term" value="C:cytoplasm"/>
    <property type="evidence" value="ECO:0007669"/>
    <property type="project" value="TreeGrafter"/>
</dbReference>
<keyword evidence="5" id="KW-1185">Reference proteome</keyword>
<dbReference type="PIRSF" id="PIRSF016184">
    <property type="entry name" value="PhzC_PhzF"/>
    <property type="match status" value="1"/>
</dbReference>
<dbReference type="NCBIfam" id="TIGR00654">
    <property type="entry name" value="PhzF_family"/>
    <property type="match status" value="1"/>
</dbReference>
<evidence type="ECO:0000256" key="1">
    <source>
        <dbReference type="ARBA" id="ARBA00008270"/>
    </source>
</evidence>
<dbReference type="GO" id="GO:0016853">
    <property type="term" value="F:isomerase activity"/>
    <property type="evidence" value="ECO:0007669"/>
    <property type="project" value="UniProtKB-KW"/>
</dbReference>